<proteinExistence type="inferred from homology"/>
<dbReference type="Pfam" id="PF04096">
    <property type="entry name" value="Nucleoporin2"/>
    <property type="match status" value="1"/>
</dbReference>
<feature type="compositionally biased region" description="Polar residues" evidence="11">
    <location>
        <begin position="757"/>
        <end position="768"/>
    </location>
</feature>
<evidence type="ECO:0000313" key="13">
    <source>
        <dbReference type="EMBL" id="KAG0265272.1"/>
    </source>
</evidence>
<keyword evidence="14" id="KW-1185">Reference proteome</keyword>
<keyword evidence="10" id="KW-0539">Nucleus</keyword>
<keyword evidence="3" id="KW-0813">Transport</keyword>
<evidence type="ECO:0000256" key="2">
    <source>
        <dbReference type="ARBA" id="ARBA00008926"/>
    </source>
</evidence>
<keyword evidence="7" id="KW-0653">Protein transport</keyword>
<dbReference type="InterPro" id="IPR036903">
    <property type="entry name" value="Nup98_auto-Pept-S59_dom_sf"/>
</dbReference>
<feature type="region of interest" description="Disordered" evidence="11">
    <location>
        <begin position="1022"/>
        <end position="1055"/>
    </location>
</feature>
<dbReference type="SUPFAM" id="SSF82215">
    <property type="entry name" value="C-terminal autoproteolytic domain of nucleoporin nup98"/>
    <property type="match status" value="1"/>
</dbReference>
<keyword evidence="8" id="KW-0811">Translocation</keyword>
<comment type="similarity">
    <text evidence="2">Belongs to the nucleoporin GLFG family.</text>
</comment>
<evidence type="ECO:0000256" key="4">
    <source>
        <dbReference type="ARBA" id="ARBA00022737"/>
    </source>
</evidence>
<dbReference type="Gene3D" id="1.25.40.690">
    <property type="match status" value="1"/>
</dbReference>
<dbReference type="OrthoDB" id="3797628at2759"/>
<dbReference type="FunFam" id="1.10.10.2360:FF:000001">
    <property type="entry name" value="Nuclear pore complex protein Nup98-Nup96"/>
    <property type="match status" value="1"/>
</dbReference>
<comment type="subcellular location">
    <subcellularLocation>
        <location evidence="1">Nucleus</location>
        <location evidence="1">Nuclear pore complex</location>
    </subcellularLocation>
</comment>
<organism evidence="13 14">
    <name type="scientific">Mortierella polycephala</name>
    <dbReference type="NCBI Taxonomy" id="41804"/>
    <lineage>
        <taxon>Eukaryota</taxon>
        <taxon>Fungi</taxon>
        <taxon>Fungi incertae sedis</taxon>
        <taxon>Mucoromycota</taxon>
        <taxon>Mortierellomycotina</taxon>
        <taxon>Mortierellomycetes</taxon>
        <taxon>Mortierellales</taxon>
        <taxon>Mortierellaceae</taxon>
        <taxon>Mortierella</taxon>
    </lineage>
</organism>
<dbReference type="InterPro" id="IPR007230">
    <property type="entry name" value="Nup98_auto-Pept-S59_dom"/>
</dbReference>
<dbReference type="GO" id="GO:0008139">
    <property type="term" value="F:nuclear localization sequence binding"/>
    <property type="evidence" value="ECO:0007669"/>
    <property type="project" value="TreeGrafter"/>
</dbReference>
<dbReference type="GO" id="GO:0051028">
    <property type="term" value="P:mRNA transport"/>
    <property type="evidence" value="ECO:0007669"/>
    <property type="project" value="UniProtKB-KW"/>
</dbReference>
<dbReference type="GO" id="GO:0044614">
    <property type="term" value="C:nuclear pore cytoplasmic filaments"/>
    <property type="evidence" value="ECO:0007669"/>
    <property type="project" value="TreeGrafter"/>
</dbReference>
<evidence type="ECO:0000256" key="6">
    <source>
        <dbReference type="ARBA" id="ARBA00022816"/>
    </source>
</evidence>
<dbReference type="InterPro" id="IPR037665">
    <property type="entry name" value="Nucleoporin_S59-like"/>
</dbReference>
<protein>
    <recommendedName>
        <fullName evidence="12">Peptidase S59 domain-containing protein</fullName>
    </recommendedName>
</protein>
<dbReference type="InterPro" id="IPR021967">
    <property type="entry name" value="Nup98_C"/>
</dbReference>
<evidence type="ECO:0000256" key="11">
    <source>
        <dbReference type="SAM" id="MobiDB-lite"/>
    </source>
</evidence>
<dbReference type="Pfam" id="PF12110">
    <property type="entry name" value="Nup96"/>
    <property type="match status" value="1"/>
</dbReference>
<sequence length="1776" mass="185130">MFTSAFNNGGGFGGQQQQQNTGFGSGQNTFGSAGSFGAPAAGFGAAANPGFGGAAQNTGFGAAAPTTSAFGAAPASTGFGGFGGSSTGFGVQAQTQPQAGFGGSAFGATNPSTSTGGFGAGGFGTTAATTGGFGSGAFGAKPATTGFGTQAPIGFGATANTGFGGGGGGMTAAGGNGTVNPPFAPVVEKDPATGQNSHYQSITAMQAYRGFSFEELRLQDYQQGRKFPGQGAGFGGTTAGFGQQQPQQQPAAGFGAQTSTGFGANTSSIGGFGAGAGGFGNTATSGFGATPGFGATAPTTTAFGGQTAAPTTGFGATTSAFGAQAAPAFGAAAGSTGFGNAGGFGASTAAKPATAFGGFGATASSQPATGFGATGGFGGSAAAAPTSNLFGNTGAGATGPFGAAAGATSSGFGPFGATQTSAAPASTGLNFGIGGAGAFGAPKPATNSLFGPSATSTAAAPAFGSFGAAPTAGAGGLFGATSTGSSLFPATSTASTGLFGNTGMTAAPAFGTSTTSTGLFGVNKPATTGGLFSQTPASGFGTTPAFGAAGAQAPSLFGGASAGGNAFGMSNLGGGFLGGSTNNAAAQAAMVASVSGNIYGDNPLFQRDPMAPASKSQPAILSRPEPTQKVPALIPPVRFSPRHSQIRLRPASSATFSSSVAGGELAPGRKSLLLLDGINDDSAFSSDDYSPRRSVKKLELKARGQEAGLNYQHQGSRTTGIVFNSTLESAASDILSRSRPSQERSGPTNGKAVETHSLFQGQQNQAGSTRHETPSPGPATMAHKPDGEYWMSPTLEELRKMSRSELQHVENFKVGLPEYGSVDFLEPVDLTTVPSLSAICGHIVIFRHKVCIVYPDEQNKPPRGQGLNVPAIISLEQCWPKAKGRLGLEKFERNSPQYADYVKRLKRMTDTTFLDFTTDNGTWTFRVEHFSEYGLTDDDDVDGDEHMAQGASGHAVVPSGIAAFARSGQDDHDQSSLIRGLVAETMQPSRTQYGSTLNASRLSTNRDPQRTNVMRAALFSDPQLNQDRHPKRSSIWSTSSVNSESENAPENANGLGAETRPSFLHEIDNKESQLHRPPRKFTRSVYEQSLLSRKGTLLADAGLMMGRSCRVGWGPDGLLAVCGTICGFESVRENSQALSSISASSVQLAKIKAVAAADDVEVQRHVVSMQAQLQNTTITLDQNNEPRARIVEGTSFNTLMNSLKELEHDLSIEEVYTWILGQSLFDAQPMPADILEMSRSSQETYECIGRRVRCSNWLSYVTKPQLEADLRGIGSSGRPSAQEEAIFALLVSNKRQQGSVAAAESGNLRLATLISQSGRGSKPLSGVEDQLAIYKDSGTDASVPISYLKIYALLSGALTINIAPAGKPQRYVTDGLDWRRTFGLHLWHSSRPGTNLKEAMEQYVDSMRSNKVVARPFPWYQQVSGKQDPEHYDFLFQLMTLAIEPSKGLEDVLHPLGMTPASLDNRVGWMFYMVLAQSLRISDFRSNASFAKISQDFMFQLETLGLWEWAVFVALHLESASTRETAVRQILERHVDLPSPPSSTSGQSTATELERWTGESQKGSFLLKVLRIPEPWLWRARATRAKYNGDLSLQVFSLLKGGEHQQGHALILTRLAPACILHGDLTTLGNLLSMVDQSKVTDWVKGGRIYQKYLDCCSDFEGSVGRVRVKGKVSYSNDLVPQGDVEDLQNEAQVLLSELPMLQTYKEASSPLLDVCVTEMASKCTSLLRDLKELSVQESGRLADLPLTEDQRMDTIQKVSNNYFDEVLTLAETSAY</sequence>
<keyword evidence="6" id="KW-0509">mRNA transport</keyword>
<keyword evidence="5" id="KW-0068">Autocatalytic cleavage</keyword>
<evidence type="ECO:0000259" key="12">
    <source>
        <dbReference type="PROSITE" id="PS51434"/>
    </source>
</evidence>
<feature type="region of interest" description="Disordered" evidence="11">
    <location>
        <begin position="1"/>
        <end position="28"/>
    </location>
</feature>
<comment type="caution">
    <text evidence="13">The sequence shown here is derived from an EMBL/GenBank/DDBJ whole genome shotgun (WGS) entry which is preliminary data.</text>
</comment>
<evidence type="ECO:0000256" key="9">
    <source>
        <dbReference type="ARBA" id="ARBA00023132"/>
    </source>
</evidence>
<dbReference type="FunFam" id="3.30.1610.10:FF:000003">
    <property type="entry name" value="Nucleoporin SONB, putative"/>
    <property type="match status" value="1"/>
</dbReference>
<dbReference type="GO" id="GO:0017056">
    <property type="term" value="F:structural constituent of nuclear pore"/>
    <property type="evidence" value="ECO:0007669"/>
    <property type="project" value="InterPro"/>
</dbReference>
<feature type="region of interest" description="Disordered" evidence="11">
    <location>
        <begin position="229"/>
        <end position="255"/>
    </location>
</feature>
<gene>
    <name evidence="13" type="ORF">BG011_005143</name>
</gene>
<name>A0A9P6QC22_9FUNG</name>
<dbReference type="GO" id="GO:0003723">
    <property type="term" value="F:RNA binding"/>
    <property type="evidence" value="ECO:0007669"/>
    <property type="project" value="TreeGrafter"/>
</dbReference>
<dbReference type="GO" id="GO:0006405">
    <property type="term" value="P:RNA export from nucleus"/>
    <property type="evidence" value="ECO:0007669"/>
    <property type="project" value="TreeGrafter"/>
</dbReference>
<feature type="domain" description="Peptidase S59" evidence="12">
    <location>
        <begin position="786"/>
        <end position="930"/>
    </location>
</feature>
<reference evidence="13" key="1">
    <citation type="journal article" date="2020" name="Fungal Divers.">
        <title>Resolving the Mortierellaceae phylogeny through synthesis of multi-gene phylogenetics and phylogenomics.</title>
        <authorList>
            <person name="Vandepol N."/>
            <person name="Liber J."/>
            <person name="Desiro A."/>
            <person name="Na H."/>
            <person name="Kennedy M."/>
            <person name="Barry K."/>
            <person name="Grigoriev I.V."/>
            <person name="Miller A.N."/>
            <person name="O'Donnell K."/>
            <person name="Stajich J.E."/>
            <person name="Bonito G."/>
        </authorList>
    </citation>
    <scope>NUCLEOTIDE SEQUENCE</scope>
    <source>
        <strain evidence="13">KOD948</strain>
    </source>
</reference>
<keyword evidence="9" id="KW-0906">Nuclear pore complex</keyword>
<dbReference type="Gene3D" id="1.10.10.2360">
    <property type="match status" value="1"/>
</dbReference>
<evidence type="ECO:0000256" key="1">
    <source>
        <dbReference type="ARBA" id="ARBA00004567"/>
    </source>
</evidence>
<evidence type="ECO:0000256" key="3">
    <source>
        <dbReference type="ARBA" id="ARBA00022448"/>
    </source>
</evidence>
<feature type="region of interest" description="Disordered" evidence="11">
    <location>
        <begin position="89"/>
        <end position="108"/>
    </location>
</feature>
<feature type="compositionally biased region" description="Low complexity" evidence="11">
    <location>
        <begin position="15"/>
        <end position="28"/>
    </location>
</feature>
<dbReference type="Gene3D" id="3.30.1610.10">
    <property type="entry name" value="Peptidase S59, nucleoporin"/>
    <property type="match status" value="1"/>
</dbReference>
<dbReference type="GO" id="GO:0000973">
    <property type="term" value="P:post-transcriptional tethering of RNA polymerase II gene DNA at nuclear periphery"/>
    <property type="evidence" value="ECO:0007669"/>
    <property type="project" value="TreeGrafter"/>
</dbReference>
<dbReference type="PANTHER" id="PTHR23198:SF6">
    <property type="entry name" value="NUCLEAR PORE COMPLEX PROTEIN NUP98-NUP96"/>
    <property type="match status" value="1"/>
</dbReference>
<feature type="region of interest" description="Disordered" evidence="11">
    <location>
        <begin position="989"/>
        <end position="1009"/>
    </location>
</feature>
<dbReference type="PROSITE" id="PS51434">
    <property type="entry name" value="NUP_C"/>
    <property type="match status" value="1"/>
</dbReference>
<keyword evidence="4" id="KW-0677">Repeat</keyword>
<feature type="compositionally biased region" description="Low complexity" evidence="11">
    <location>
        <begin position="240"/>
        <end position="255"/>
    </location>
</feature>
<dbReference type="GO" id="GO:0034398">
    <property type="term" value="P:telomere tethering at nuclear periphery"/>
    <property type="evidence" value="ECO:0007669"/>
    <property type="project" value="TreeGrafter"/>
</dbReference>
<evidence type="ECO:0000256" key="10">
    <source>
        <dbReference type="ARBA" id="ARBA00023242"/>
    </source>
</evidence>
<dbReference type="GO" id="GO:0006606">
    <property type="term" value="P:protein import into nucleus"/>
    <property type="evidence" value="ECO:0007669"/>
    <property type="project" value="TreeGrafter"/>
</dbReference>
<dbReference type="PANTHER" id="PTHR23198">
    <property type="entry name" value="NUCLEOPORIN"/>
    <property type="match status" value="1"/>
</dbReference>
<feature type="region of interest" description="Disordered" evidence="11">
    <location>
        <begin position="732"/>
        <end position="788"/>
    </location>
</feature>
<dbReference type="EMBL" id="JAAAJA010000035">
    <property type="protein sequence ID" value="KAG0265272.1"/>
    <property type="molecule type" value="Genomic_DNA"/>
</dbReference>
<feature type="compositionally biased region" description="Low complexity" evidence="11">
    <location>
        <begin position="1039"/>
        <end position="1053"/>
    </location>
</feature>
<feature type="compositionally biased region" description="Gly residues" evidence="11">
    <location>
        <begin position="230"/>
        <end position="239"/>
    </location>
</feature>
<accession>A0A9P6QC22</accession>
<evidence type="ECO:0000256" key="8">
    <source>
        <dbReference type="ARBA" id="ARBA00023010"/>
    </source>
</evidence>
<evidence type="ECO:0000313" key="14">
    <source>
        <dbReference type="Proteomes" id="UP000726737"/>
    </source>
</evidence>
<evidence type="ECO:0000256" key="7">
    <source>
        <dbReference type="ARBA" id="ARBA00022927"/>
    </source>
</evidence>
<dbReference type="Proteomes" id="UP000726737">
    <property type="component" value="Unassembled WGS sequence"/>
</dbReference>
<evidence type="ECO:0000256" key="5">
    <source>
        <dbReference type="ARBA" id="ARBA00022813"/>
    </source>
</evidence>